<gene>
    <name evidence="1" type="ORF">E2I00_019261</name>
</gene>
<dbReference type="Gene3D" id="2.130.10.10">
    <property type="entry name" value="YVTN repeat-like/Quinoprotein amine dehydrogenase"/>
    <property type="match status" value="1"/>
</dbReference>
<protein>
    <submittedName>
        <fullName evidence="1">Uncharacterized protein</fullName>
    </submittedName>
</protein>
<feature type="non-terminal residue" evidence="1">
    <location>
        <position position="125"/>
    </location>
</feature>
<dbReference type="EMBL" id="SGJD01001269">
    <property type="protein sequence ID" value="KAB0401051.1"/>
    <property type="molecule type" value="Genomic_DNA"/>
</dbReference>
<evidence type="ECO:0000313" key="2">
    <source>
        <dbReference type="Proteomes" id="UP000437017"/>
    </source>
</evidence>
<accession>A0A6A1Q4K4</accession>
<proteinExistence type="predicted"/>
<name>A0A6A1Q4K4_BALPH</name>
<comment type="caution">
    <text evidence="1">The sequence shown here is derived from an EMBL/GenBank/DDBJ whole genome shotgun (WGS) entry which is preliminary data.</text>
</comment>
<dbReference type="AlphaFoldDB" id="A0A6A1Q4K4"/>
<dbReference type="InterPro" id="IPR015943">
    <property type="entry name" value="WD40/YVTN_repeat-like_dom_sf"/>
</dbReference>
<reference evidence="1 2" key="1">
    <citation type="journal article" date="2019" name="PLoS ONE">
        <title>Genomic analyses reveal an absence of contemporary introgressive admixture between fin whales and blue whales, despite known hybrids.</title>
        <authorList>
            <person name="Westbury M.V."/>
            <person name="Petersen B."/>
            <person name="Lorenzen E.D."/>
        </authorList>
    </citation>
    <scope>NUCLEOTIDE SEQUENCE [LARGE SCALE GENOMIC DNA]</scope>
    <source>
        <strain evidence="1">FinWhale-01</strain>
    </source>
</reference>
<feature type="non-terminal residue" evidence="1">
    <location>
        <position position="1"/>
    </location>
</feature>
<evidence type="ECO:0000313" key="1">
    <source>
        <dbReference type="EMBL" id="KAB0401051.1"/>
    </source>
</evidence>
<sequence>IVLEVVRTVESILGERTSQFSYNTTSLAWRQQGEVFVFEDEDGPVPHSVTVLVFSPDSALFLATICEDGSVAVPDLAFYRSHKNPVEKYYLVVAQLLLLYPGELRLAGYPLCCAYRAFPTPWLQI</sequence>
<dbReference type="Proteomes" id="UP000437017">
    <property type="component" value="Unassembled WGS sequence"/>
</dbReference>
<organism evidence="1 2">
    <name type="scientific">Balaenoptera physalus</name>
    <name type="common">Fin whale</name>
    <name type="synonym">Balaena physalus</name>
    <dbReference type="NCBI Taxonomy" id="9770"/>
    <lineage>
        <taxon>Eukaryota</taxon>
        <taxon>Metazoa</taxon>
        <taxon>Chordata</taxon>
        <taxon>Craniata</taxon>
        <taxon>Vertebrata</taxon>
        <taxon>Euteleostomi</taxon>
        <taxon>Mammalia</taxon>
        <taxon>Eutheria</taxon>
        <taxon>Laurasiatheria</taxon>
        <taxon>Artiodactyla</taxon>
        <taxon>Whippomorpha</taxon>
        <taxon>Cetacea</taxon>
        <taxon>Mysticeti</taxon>
        <taxon>Balaenopteridae</taxon>
        <taxon>Balaenoptera</taxon>
    </lineage>
</organism>
<keyword evidence="2" id="KW-1185">Reference proteome</keyword>